<evidence type="ECO:0000313" key="2">
    <source>
        <dbReference type="EMBL" id="SAM03493.1"/>
    </source>
</evidence>
<reference evidence="2" key="1">
    <citation type="submission" date="2016-04" db="EMBL/GenBank/DDBJ databases">
        <authorList>
            <person name="Evans L.H."/>
            <person name="Alamgir A."/>
            <person name="Owens N."/>
            <person name="Weber N.D."/>
            <person name="Virtaneva K."/>
            <person name="Barbian K."/>
            <person name="Babar A."/>
            <person name="Rosenke K."/>
        </authorList>
    </citation>
    <scope>NUCLEOTIDE SEQUENCE [LARGE SCALE GENOMIC DNA]</scope>
    <source>
        <strain evidence="2">CBS 101.48</strain>
    </source>
</reference>
<dbReference type="InParanoid" id="A0A163K184"/>
<dbReference type="EMBL" id="LT554202">
    <property type="protein sequence ID" value="SAM03493.1"/>
    <property type="molecule type" value="Genomic_DNA"/>
</dbReference>
<dbReference type="Proteomes" id="UP000078561">
    <property type="component" value="Unassembled WGS sequence"/>
</dbReference>
<sequence>MDSEQRRRRIQEIRNTYESLGEAPTLLCTSMLGPFSSSPWKQAPVNLMHPNGHESPATKHHEQQPEEDTTMKESETTQQQQPQQQQNLSADESTQDFDSDDERTLPYNVYDAPEDEELTVSMLPS</sequence>
<protein>
    <submittedName>
        <fullName evidence="2">Uncharacterized protein</fullName>
    </submittedName>
</protein>
<dbReference type="AlphaFoldDB" id="A0A163K184"/>
<organism evidence="2">
    <name type="scientific">Absidia glauca</name>
    <name type="common">Pin mould</name>
    <dbReference type="NCBI Taxonomy" id="4829"/>
    <lineage>
        <taxon>Eukaryota</taxon>
        <taxon>Fungi</taxon>
        <taxon>Fungi incertae sedis</taxon>
        <taxon>Mucoromycota</taxon>
        <taxon>Mucoromycotina</taxon>
        <taxon>Mucoromycetes</taxon>
        <taxon>Mucorales</taxon>
        <taxon>Cunninghamellaceae</taxon>
        <taxon>Absidia</taxon>
    </lineage>
</organism>
<evidence type="ECO:0000256" key="1">
    <source>
        <dbReference type="SAM" id="MobiDB-lite"/>
    </source>
</evidence>
<feature type="compositionally biased region" description="Basic and acidic residues" evidence="1">
    <location>
        <begin position="56"/>
        <end position="75"/>
    </location>
</feature>
<keyword evidence="3" id="KW-1185">Reference proteome</keyword>
<gene>
    <name evidence="2" type="primary">ABSGL_09334.1 scaffold 11175</name>
</gene>
<name>A0A163K184_ABSGL</name>
<feature type="region of interest" description="Disordered" evidence="1">
    <location>
        <begin position="29"/>
        <end position="125"/>
    </location>
</feature>
<proteinExistence type="predicted"/>
<accession>A0A163K184</accession>
<evidence type="ECO:0000313" key="3">
    <source>
        <dbReference type="Proteomes" id="UP000078561"/>
    </source>
</evidence>